<feature type="transmembrane region" description="Helical" evidence="1">
    <location>
        <begin position="72"/>
        <end position="95"/>
    </location>
</feature>
<evidence type="ECO:0000313" key="3">
    <source>
        <dbReference type="Proteomes" id="UP001306592"/>
    </source>
</evidence>
<proteinExistence type="predicted"/>
<dbReference type="Pfam" id="PF11086">
    <property type="entry name" value="DUF2878"/>
    <property type="match status" value="1"/>
</dbReference>
<dbReference type="RefSeq" id="WP_048916633.1">
    <property type="nucleotide sequence ID" value="NZ_CAKKMT010000003.1"/>
</dbReference>
<evidence type="ECO:0000313" key="2">
    <source>
        <dbReference type="EMBL" id="MEI2680527.1"/>
    </source>
</evidence>
<sequence>MSRWRFWLLTLGFDLYWGLAVALRERIWLALSAVALLAWLLCPREVKVRLLVVAAGGVALDSLWLWSGLFSFNGIAFFPPWMLALWLVFACWWWLLQQRFALRAPLLALVGALGGPFAYFVGERLGAMQLHQPALLVFGVLAVGWAIYLPLVSACLGCSECQPRAERKR</sequence>
<feature type="transmembrane region" description="Helical" evidence="1">
    <location>
        <begin position="15"/>
        <end position="41"/>
    </location>
</feature>
<reference evidence="2 3" key="1">
    <citation type="submission" date="2024-02" db="EMBL/GenBank/DDBJ databases">
        <title>First report Erwinia aphidicola in onion in Chile.</title>
        <authorList>
            <person name="Valenzuela M."/>
            <person name="Pena M."/>
            <person name="Dutta B."/>
        </authorList>
    </citation>
    <scope>NUCLEOTIDE SEQUENCE [LARGE SCALE GENOMIC DNA]</scope>
    <source>
        <strain evidence="2 3">QCJ3A</strain>
    </source>
</reference>
<dbReference type="Proteomes" id="UP001306592">
    <property type="component" value="Unassembled WGS sequence"/>
</dbReference>
<keyword evidence="1" id="KW-1133">Transmembrane helix</keyword>
<feature type="transmembrane region" description="Helical" evidence="1">
    <location>
        <begin position="102"/>
        <end position="122"/>
    </location>
</feature>
<evidence type="ECO:0000256" key="1">
    <source>
        <dbReference type="SAM" id="Phobius"/>
    </source>
</evidence>
<keyword evidence="1" id="KW-0812">Transmembrane</keyword>
<protein>
    <submittedName>
        <fullName evidence="2">DUF2878 domain-containing protein</fullName>
    </submittedName>
</protein>
<feature type="transmembrane region" description="Helical" evidence="1">
    <location>
        <begin position="134"/>
        <end position="159"/>
    </location>
</feature>
<dbReference type="InterPro" id="IPR021306">
    <property type="entry name" value="DUF2878"/>
</dbReference>
<name>A0ABU8DBW5_ERWAP</name>
<comment type="caution">
    <text evidence="2">The sequence shown here is derived from an EMBL/GenBank/DDBJ whole genome shotgun (WGS) entry which is preliminary data.</text>
</comment>
<feature type="transmembrane region" description="Helical" evidence="1">
    <location>
        <begin position="48"/>
        <end position="66"/>
    </location>
</feature>
<organism evidence="2 3">
    <name type="scientific">Erwinia aphidicola</name>
    <dbReference type="NCBI Taxonomy" id="68334"/>
    <lineage>
        <taxon>Bacteria</taxon>
        <taxon>Pseudomonadati</taxon>
        <taxon>Pseudomonadota</taxon>
        <taxon>Gammaproteobacteria</taxon>
        <taxon>Enterobacterales</taxon>
        <taxon>Erwiniaceae</taxon>
        <taxon>Erwinia</taxon>
    </lineage>
</organism>
<gene>
    <name evidence="2" type="ORF">V8N49_02465</name>
</gene>
<accession>A0ABU8DBW5</accession>
<keyword evidence="3" id="KW-1185">Reference proteome</keyword>
<keyword evidence="1" id="KW-0472">Membrane</keyword>
<dbReference type="EMBL" id="JBANEI010000001">
    <property type="protein sequence ID" value="MEI2680527.1"/>
    <property type="molecule type" value="Genomic_DNA"/>
</dbReference>